<dbReference type="PROSITE" id="PS50928">
    <property type="entry name" value="ABC_TM1"/>
    <property type="match status" value="1"/>
</dbReference>
<comment type="subcellular location">
    <subcellularLocation>
        <location evidence="2">Cell inner membrane</location>
        <topology evidence="2">Multi-pass membrane protein</topology>
    </subcellularLocation>
    <subcellularLocation>
        <location evidence="10">Cell membrane</location>
        <topology evidence="10">Multi-pass membrane protein</topology>
    </subcellularLocation>
</comment>
<dbReference type="PANTHER" id="PTHR30614:SF20">
    <property type="entry name" value="GLUTAMINE TRANSPORT SYSTEM PERMEASE PROTEIN GLNP"/>
    <property type="match status" value="1"/>
</dbReference>
<comment type="function">
    <text evidence="1">Part of the binding-protein-dependent transport system for glutamine; probably responsible for the translocation of the substrate across the membrane.</text>
</comment>
<protein>
    <submittedName>
        <fullName evidence="12">ABC transporter</fullName>
    </submittedName>
</protein>
<accession>A0A7U8K7C9</accession>
<feature type="transmembrane region" description="Helical" evidence="10">
    <location>
        <begin position="90"/>
        <end position="115"/>
    </location>
</feature>
<proteinExistence type="inferred from homology"/>
<evidence type="ECO:0000256" key="1">
    <source>
        <dbReference type="ARBA" id="ARBA00003159"/>
    </source>
</evidence>
<sequence>MNFDFSVIFDNWTLFARGTWLTIVIAIVAMIATGFLISIPIALMALSHRRPLRWISSAYVEWFRNIPFIVVLYLFFYGLPFMGVRLPESIVGTIALAFFASSYFAEIIRGAILAVPKGQMEAARAIGMSYFQGLYEIVAPQTVRLLLPPSTNTSISMVKETSVLSTITVAELTYQGLVIQGETFAPFEIFLTTAAIYWMITAIFAYLMHRTEKAFGASQGAHHARSSQADKYLLIGERRPA</sequence>
<dbReference type="Gene3D" id="1.10.3720.10">
    <property type="entry name" value="MetI-like"/>
    <property type="match status" value="1"/>
</dbReference>
<dbReference type="InterPro" id="IPR035906">
    <property type="entry name" value="MetI-like_sf"/>
</dbReference>
<evidence type="ECO:0000256" key="5">
    <source>
        <dbReference type="ARBA" id="ARBA00022475"/>
    </source>
</evidence>
<dbReference type="GO" id="GO:0043190">
    <property type="term" value="C:ATP-binding cassette (ABC) transporter complex"/>
    <property type="evidence" value="ECO:0007669"/>
    <property type="project" value="InterPro"/>
</dbReference>
<evidence type="ECO:0000256" key="6">
    <source>
        <dbReference type="ARBA" id="ARBA00022692"/>
    </source>
</evidence>
<dbReference type="Proteomes" id="UP000005727">
    <property type="component" value="Unassembled WGS sequence"/>
</dbReference>
<keyword evidence="13" id="KW-1185">Reference proteome</keyword>
<gene>
    <name evidence="12" type="ORF">BANG_00086</name>
</gene>
<dbReference type="PANTHER" id="PTHR30614">
    <property type="entry name" value="MEMBRANE COMPONENT OF AMINO ACID ABC TRANSPORTER"/>
    <property type="match status" value="1"/>
</dbReference>
<dbReference type="EMBL" id="EQ999582">
    <property type="protein sequence ID" value="EEY03375.1"/>
    <property type="molecule type" value="Genomic_DNA"/>
</dbReference>
<evidence type="ECO:0000313" key="12">
    <source>
        <dbReference type="EMBL" id="EEY03375.1"/>
    </source>
</evidence>
<keyword evidence="5" id="KW-1003">Cell membrane</keyword>
<dbReference type="GO" id="GO:0022857">
    <property type="term" value="F:transmembrane transporter activity"/>
    <property type="evidence" value="ECO:0007669"/>
    <property type="project" value="InterPro"/>
</dbReference>
<keyword evidence="4 10" id="KW-0813">Transport</keyword>
<feature type="transmembrane region" description="Helical" evidence="10">
    <location>
        <begin position="20"/>
        <end position="46"/>
    </location>
</feature>
<evidence type="ECO:0000256" key="7">
    <source>
        <dbReference type="ARBA" id="ARBA00022970"/>
    </source>
</evidence>
<evidence type="ECO:0000256" key="8">
    <source>
        <dbReference type="ARBA" id="ARBA00022989"/>
    </source>
</evidence>
<evidence type="ECO:0000256" key="4">
    <source>
        <dbReference type="ARBA" id="ARBA00022448"/>
    </source>
</evidence>
<evidence type="ECO:0000256" key="10">
    <source>
        <dbReference type="RuleBase" id="RU363032"/>
    </source>
</evidence>
<dbReference type="InterPro" id="IPR010065">
    <property type="entry name" value="AA_ABC_transptr_permease_3TM"/>
</dbReference>
<reference evidence="12 13" key="1">
    <citation type="submission" date="2009-01" db="EMBL/GenBank/DDBJ databases">
        <title>The Genome Sequence of Brucella neotomae 5K33.</title>
        <authorList>
            <consortium name="The Broad Institute Genome Sequencing Platform"/>
            <person name="Ward D."/>
            <person name="Young S.K."/>
            <person name="Kodira C.D."/>
            <person name="Zeng Q."/>
            <person name="Koehrsen M."/>
            <person name="Alvarado L."/>
            <person name="Berlin A."/>
            <person name="Borenstein D."/>
            <person name="Chen Z."/>
            <person name="Engels R."/>
            <person name="Freedman E."/>
            <person name="Gellesch M."/>
            <person name="Goldberg J."/>
            <person name="Griggs A."/>
            <person name="Gujja S."/>
            <person name="Heiman D."/>
            <person name="Hepburn T."/>
            <person name="Howarth C."/>
            <person name="Jen D."/>
            <person name="Larson L."/>
            <person name="Lewis B."/>
            <person name="Mehta T."/>
            <person name="Park D."/>
            <person name="Pearson M."/>
            <person name="Roberts A."/>
            <person name="Saif S."/>
            <person name="Shea T."/>
            <person name="Shenoy N."/>
            <person name="Sisk P."/>
            <person name="Stolte C."/>
            <person name="Sykes S."/>
            <person name="Walk T."/>
            <person name="White J."/>
            <person name="Yandava C."/>
            <person name="Whatmore A.M."/>
            <person name="Perrett L.L."/>
            <person name="O'Callaghan D."/>
            <person name="Nusbaum C."/>
            <person name="Galagan J."/>
            <person name="Birren B."/>
        </authorList>
    </citation>
    <scope>NUCLEOTIDE SEQUENCE [LARGE SCALE GENOMIC DNA]</scope>
    <source>
        <strain evidence="12 13">5K33</strain>
    </source>
</reference>
<dbReference type="AlphaFoldDB" id="A0A7U8K7C9"/>
<evidence type="ECO:0000259" key="11">
    <source>
        <dbReference type="PROSITE" id="PS50928"/>
    </source>
</evidence>
<dbReference type="InterPro" id="IPR043429">
    <property type="entry name" value="ArtM/GltK/GlnP/TcyL/YhdX-like"/>
</dbReference>
<keyword evidence="8 10" id="KW-1133">Transmembrane helix</keyword>
<evidence type="ECO:0000256" key="3">
    <source>
        <dbReference type="ARBA" id="ARBA00010072"/>
    </source>
</evidence>
<dbReference type="Pfam" id="PF00528">
    <property type="entry name" value="BPD_transp_1"/>
    <property type="match status" value="1"/>
</dbReference>
<feature type="domain" description="ABC transmembrane type-1" evidence="11">
    <location>
        <begin position="16"/>
        <end position="208"/>
    </location>
</feature>
<name>A0A7U8K7C9_BRUNE</name>
<dbReference type="RefSeq" id="WP_004687696.1">
    <property type="nucleotide sequence ID" value="NZ_AZBJ02000007.1"/>
</dbReference>
<evidence type="ECO:0000256" key="9">
    <source>
        <dbReference type="ARBA" id="ARBA00023136"/>
    </source>
</evidence>
<dbReference type="CDD" id="cd06261">
    <property type="entry name" value="TM_PBP2"/>
    <property type="match status" value="1"/>
</dbReference>
<keyword evidence="7" id="KW-0029">Amino-acid transport</keyword>
<evidence type="ECO:0000256" key="2">
    <source>
        <dbReference type="ARBA" id="ARBA00004429"/>
    </source>
</evidence>
<keyword evidence="6 10" id="KW-0812">Transmembrane</keyword>
<evidence type="ECO:0000313" key="13">
    <source>
        <dbReference type="Proteomes" id="UP000005727"/>
    </source>
</evidence>
<dbReference type="SUPFAM" id="SSF161098">
    <property type="entry name" value="MetI-like"/>
    <property type="match status" value="1"/>
</dbReference>
<feature type="transmembrane region" description="Helical" evidence="10">
    <location>
        <begin position="66"/>
        <end position="84"/>
    </location>
</feature>
<keyword evidence="9 10" id="KW-0472">Membrane</keyword>
<comment type="similarity">
    <text evidence="3">Belongs to the binding-protein-dependent transport system permease family. HisMQ subfamily.</text>
</comment>
<organism evidence="12 13">
    <name type="scientific">Brucella neotomae 5K33</name>
    <dbReference type="NCBI Taxonomy" id="520456"/>
    <lineage>
        <taxon>Bacteria</taxon>
        <taxon>Pseudomonadati</taxon>
        <taxon>Pseudomonadota</taxon>
        <taxon>Alphaproteobacteria</taxon>
        <taxon>Hyphomicrobiales</taxon>
        <taxon>Brucellaceae</taxon>
        <taxon>Brucella/Ochrobactrum group</taxon>
        <taxon>Brucella</taxon>
    </lineage>
</organism>
<dbReference type="NCBIfam" id="TIGR01726">
    <property type="entry name" value="HEQRo_perm_3TM"/>
    <property type="match status" value="1"/>
</dbReference>
<dbReference type="InterPro" id="IPR000515">
    <property type="entry name" value="MetI-like"/>
</dbReference>
<feature type="transmembrane region" description="Helical" evidence="10">
    <location>
        <begin position="189"/>
        <end position="208"/>
    </location>
</feature>
<dbReference type="GO" id="GO:0006865">
    <property type="term" value="P:amino acid transport"/>
    <property type="evidence" value="ECO:0007669"/>
    <property type="project" value="UniProtKB-KW"/>
</dbReference>